<keyword evidence="2" id="KW-0472">Membrane</keyword>
<comment type="caution">
    <text evidence="3">The sequence shown here is derived from an EMBL/GenBank/DDBJ whole genome shotgun (WGS) entry which is preliminary data.</text>
</comment>
<dbReference type="Proteomes" id="UP001612415">
    <property type="component" value="Unassembled WGS sequence"/>
</dbReference>
<dbReference type="RefSeq" id="WP_398658556.1">
    <property type="nucleotide sequence ID" value="NZ_JBITDC010000009.1"/>
</dbReference>
<feature type="compositionally biased region" description="Gly residues" evidence="1">
    <location>
        <begin position="268"/>
        <end position="283"/>
    </location>
</feature>
<name>A0ABW7Y6H8_STRCE</name>
<keyword evidence="2" id="KW-0812">Transmembrane</keyword>
<keyword evidence="2" id="KW-1133">Transmembrane helix</keyword>
<accession>A0ABW7Y6H8</accession>
<reference evidence="3 4" key="1">
    <citation type="submission" date="2024-10" db="EMBL/GenBank/DDBJ databases">
        <title>The Natural Products Discovery Center: Release of the First 8490 Sequenced Strains for Exploring Actinobacteria Biosynthetic Diversity.</title>
        <authorList>
            <person name="Kalkreuter E."/>
            <person name="Kautsar S.A."/>
            <person name="Yang D."/>
            <person name="Bader C.D."/>
            <person name="Teijaro C.N."/>
            <person name="Fluegel L."/>
            <person name="Davis C.M."/>
            <person name="Simpson J.R."/>
            <person name="Lauterbach L."/>
            <person name="Steele A.D."/>
            <person name="Gui C."/>
            <person name="Meng S."/>
            <person name="Li G."/>
            <person name="Viehrig K."/>
            <person name="Ye F."/>
            <person name="Su P."/>
            <person name="Kiefer A.F."/>
            <person name="Nichols A."/>
            <person name="Cepeda A.J."/>
            <person name="Yan W."/>
            <person name="Fan B."/>
            <person name="Jiang Y."/>
            <person name="Adhikari A."/>
            <person name="Zheng C.-J."/>
            <person name="Schuster L."/>
            <person name="Cowan T.M."/>
            <person name="Smanski M.J."/>
            <person name="Chevrette M.G."/>
            <person name="De Carvalho L.P.S."/>
            <person name="Shen B."/>
        </authorList>
    </citation>
    <scope>NUCLEOTIDE SEQUENCE [LARGE SCALE GENOMIC DNA]</scope>
    <source>
        <strain evidence="3 4">NPDC051599</strain>
    </source>
</reference>
<feature type="region of interest" description="Disordered" evidence="1">
    <location>
        <begin position="130"/>
        <end position="200"/>
    </location>
</feature>
<feature type="region of interest" description="Disordered" evidence="1">
    <location>
        <begin position="1"/>
        <end position="29"/>
    </location>
</feature>
<organism evidence="3 4">
    <name type="scientific">Streptomyces cellulosae</name>
    <dbReference type="NCBI Taxonomy" id="1968"/>
    <lineage>
        <taxon>Bacteria</taxon>
        <taxon>Bacillati</taxon>
        <taxon>Actinomycetota</taxon>
        <taxon>Actinomycetes</taxon>
        <taxon>Kitasatosporales</taxon>
        <taxon>Streptomycetaceae</taxon>
        <taxon>Streptomyces</taxon>
    </lineage>
</organism>
<sequence length="302" mass="29732">MGERENGDGTPGRRRAHPAPGFAPGAEADAWSGSVAGVSGAAGAGVGDSPGLEALLRAALRRDPIDDEGERRAVAAFLAAREAGTRRARSRRRDDWRPREQRRRARTVRTTLSVALASLTLGGVAFAAIGNGGPGPDGTQDRPSSRPNPSASGAQGSPSGGPSTSGAPSAPAPADRPATAKDTEAHCRAYGQAQGRGQALDSTAWQRLVTAAGGEANVRAYCAGQLGGATPGTKPSKAGGAGNEGNAGNPGGTDKGGDAGKATAGQTGSDGSGQDAGGTGGAGKANDPDSPNDQNSAKGKKN</sequence>
<proteinExistence type="predicted"/>
<feature type="region of interest" description="Disordered" evidence="1">
    <location>
        <begin position="80"/>
        <end position="107"/>
    </location>
</feature>
<gene>
    <name evidence="3" type="ORF">ACIA8P_25515</name>
</gene>
<feature type="compositionally biased region" description="Basic and acidic residues" evidence="1">
    <location>
        <begin position="178"/>
        <end position="187"/>
    </location>
</feature>
<dbReference type="EMBL" id="JBITDC010000009">
    <property type="protein sequence ID" value="MFI5677990.1"/>
    <property type="molecule type" value="Genomic_DNA"/>
</dbReference>
<feature type="compositionally biased region" description="Gly residues" evidence="1">
    <location>
        <begin position="239"/>
        <end position="254"/>
    </location>
</feature>
<evidence type="ECO:0000313" key="4">
    <source>
        <dbReference type="Proteomes" id="UP001612415"/>
    </source>
</evidence>
<evidence type="ECO:0000256" key="2">
    <source>
        <dbReference type="SAM" id="Phobius"/>
    </source>
</evidence>
<keyword evidence="4" id="KW-1185">Reference proteome</keyword>
<protein>
    <submittedName>
        <fullName evidence="3">Uncharacterized protein</fullName>
    </submittedName>
</protein>
<evidence type="ECO:0000256" key="1">
    <source>
        <dbReference type="SAM" id="MobiDB-lite"/>
    </source>
</evidence>
<feature type="transmembrane region" description="Helical" evidence="2">
    <location>
        <begin position="107"/>
        <end position="129"/>
    </location>
</feature>
<feature type="compositionally biased region" description="Polar residues" evidence="1">
    <location>
        <begin position="289"/>
        <end position="302"/>
    </location>
</feature>
<evidence type="ECO:0000313" key="3">
    <source>
        <dbReference type="EMBL" id="MFI5677990.1"/>
    </source>
</evidence>
<feature type="region of interest" description="Disordered" evidence="1">
    <location>
        <begin position="225"/>
        <end position="302"/>
    </location>
</feature>
<feature type="compositionally biased region" description="Low complexity" evidence="1">
    <location>
        <begin position="149"/>
        <end position="177"/>
    </location>
</feature>